<evidence type="ECO:0000256" key="4">
    <source>
        <dbReference type="SAM" id="MobiDB-lite"/>
    </source>
</evidence>
<comment type="subcellular location">
    <subcellularLocation>
        <location evidence="3">Nucleus</location>
    </subcellularLocation>
</comment>
<evidence type="ECO:0000313" key="6">
    <source>
        <dbReference type="Proteomes" id="UP000465221"/>
    </source>
</evidence>
<accession>A0A8H3SFM8</accession>
<feature type="compositionally biased region" description="Polar residues" evidence="4">
    <location>
        <begin position="1"/>
        <end position="33"/>
    </location>
</feature>
<dbReference type="GO" id="GO:0004865">
    <property type="term" value="F:protein serine/threonine phosphatase inhibitor activity"/>
    <property type="evidence" value="ECO:0007669"/>
    <property type="project" value="UniProtKB-UniRule"/>
</dbReference>
<dbReference type="InterPro" id="IPR011107">
    <property type="entry name" value="PPI_Ypi1"/>
</dbReference>
<feature type="compositionally biased region" description="Basic residues" evidence="4">
    <location>
        <begin position="148"/>
        <end position="160"/>
    </location>
</feature>
<proteinExistence type="inferred from homology"/>
<evidence type="ECO:0000256" key="1">
    <source>
        <dbReference type="ARBA" id="ARBA00003401"/>
    </source>
</evidence>
<gene>
    <name evidence="5" type="ORF">IFM46972_11273</name>
</gene>
<dbReference type="EMBL" id="BLKC01000197">
    <property type="protein sequence ID" value="GFF59024.1"/>
    <property type="molecule type" value="Genomic_DNA"/>
</dbReference>
<dbReference type="PANTHER" id="PTHR20835:SF0">
    <property type="entry name" value="E3 UBIQUITIN-PROTEIN LIGASE PPP1R11"/>
    <property type="match status" value="1"/>
</dbReference>
<sequence length="180" mass="19601">MSRTRQVPSNTASSSHIQLLSSAGPQGNNSVRISGTLRLRAENDSIATDQIEDATPGRHIRWTEDVVDNEGMGKKSSKVCCIYHKPRSVGESSSESDDSTSSSSESESDSDVDCRHSKGHAQNKQNAKDTSQSASNPSLNRGRSPSCTKRHHRRNGKRKPSPNAYEKMPKVKGQPRNSGL</sequence>
<organism evidence="5 6">
    <name type="scientific">Aspergillus udagawae</name>
    <dbReference type="NCBI Taxonomy" id="91492"/>
    <lineage>
        <taxon>Eukaryota</taxon>
        <taxon>Fungi</taxon>
        <taxon>Dikarya</taxon>
        <taxon>Ascomycota</taxon>
        <taxon>Pezizomycotina</taxon>
        <taxon>Eurotiomycetes</taxon>
        <taxon>Eurotiomycetidae</taxon>
        <taxon>Eurotiales</taxon>
        <taxon>Aspergillaceae</taxon>
        <taxon>Aspergillus</taxon>
        <taxon>Aspergillus subgen. Fumigati</taxon>
    </lineage>
</organism>
<comment type="similarity">
    <text evidence="2 3">Belongs to the YPI1 family.</text>
</comment>
<comment type="caution">
    <text evidence="5">The sequence shown here is derived from an EMBL/GenBank/DDBJ whole genome shotgun (WGS) entry which is preliminary data.</text>
</comment>
<dbReference type="PANTHER" id="PTHR20835">
    <property type="entry name" value="E3 UBIQUITIN-PROTEIN LIGASE PPP1R11-RELATED"/>
    <property type="match status" value="1"/>
</dbReference>
<feature type="compositionally biased region" description="Polar residues" evidence="4">
    <location>
        <begin position="120"/>
        <end position="147"/>
    </location>
</feature>
<reference evidence="5 6" key="1">
    <citation type="submission" date="2020-01" db="EMBL/GenBank/DDBJ databases">
        <title>Draft genome sequence of Aspergillus udagawae IFM 46972.</title>
        <authorList>
            <person name="Takahashi H."/>
            <person name="Yaguchi T."/>
        </authorList>
    </citation>
    <scope>NUCLEOTIDE SEQUENCE [LARGE SCALE GENOMIC DNA]</scope>
    <source>
        <strain evidence="5 6">IFM 46972</strain>
    </source>
</reference>
<evidence type="ECO:0000313" key="5">
    <source>
        <dbReference type="EMBL" id="GFF59024.1"/>
    </source>
</evidence>
<evidence type="ECO:0000256" key="2">
    <source>
        <dbReference type="ARBA" id="ARBA00005605"/>
    </source>
</evidence>
<dbReference type="GO" id="GO:0008157">
    <property type="term" value="F:protein phosphatase 1 binding"/>
    <property type="evidence" value="ECO:0007669"/>
    <property type="project" value="TreeGrafter"/>
</dbReference>
<comment type="function">
    <text evidence="1 3">Regulator of type 1 phosphatases which maintains protein phosphatase activity under strict control.</text>
</comment>
<dbReference type="GO" id="GO:0005634">
    <property type="term" value="C:nucleus"/>
    <property type="evidence" value="ECO:0007669"/>
    <property type="project" value="UniProtKB-SubCell"/>
</dbReference>
<name>A0A8H3SFM8_9EURO</name>
<dbReference type="Pfam" id="PF07491">
    <property type="entry name" value="PPI_Ypi1"/>
    <property type="match status" value="1"/>
</dbReference>
<evidence type="ECO:0000256" key="3">
    <source>
        <dbReference type="RuleBase" id="RU367162"/>
    </source>
</evidence>
<feature type="region of interest" description="Disordered" evidence="4">
    <location>
        <begin position="1"/>
        <end position="180"/>
    </location>
</feature>
<keyword evidence="3" id="KW-0539">Nucleus</keyword>
<dbReference type="Proteomes" id="UP000465221">
    <property type="component" value="Unassembled WGS sequence"/>
</dbReference>
<dbReference type="AlphaFoldDB" id="A0A8H3SFM8"/>
<protein>
    <recommendedName>
        <fullName evidence="3">Type 1 phosphatases regulator</fullName>
    </recommendedName>
</protein>